<evidence type="ECO:0000256" key="1">
    <source>
        <dbReference type="ARBA" id="ARBA00012528"/>
    </source>
</evidence>
<evidence type="ECO:0000259" key="4">
    <source>
        <dbReference type="PROSITE" id="PS50887"/>
    </source>
</evidence>
<reference evidence="5 6" key="1">
    <citation type="journal article" date="2014" name="FEMS Microbiol. Lett.">
        <title>Genome sequencing analysis reveals virulence-related gene content of Ochrobactrum intermedium strain 229E, a urease-positive strain isolated from the human gastric niche.</title>
        <authorList>
            <person name="Kulkarni G.J."/>
            <person name="Shetty S."/>
            <person name="Dharne M.S."/>
            <person name="Shouche Y.S."/>
        </authorList>
    </citation>
    <scope>NUCLEOTIDE SEQUENCE [LARGE SCALE GENOMIC DNA]</scope>
    <source>
        <strain evidence="5 6">229E</strain>
    </source>
</reference>
<dbReference type="AlphaFoldDB" id="U4V8F9"/>
<dbReference type="Gene3D" id="3.30.70.270">
    <property type="match status" value="1"/>
</dbReference>
<keyword evidence="3" id="KW-0812">Transmembrane</keyword>
<dbReference type="PATRIC" id="fig|1337887.3.peg.3692"/>
<dbReference type="CDD" id="cd01949">
    <property type="entry name" value="GGDEF"/>
    <property type="match status" value="1"/>
</dbReference>
<evidence type="ECO:0000256" key="3">
    <source>
        <dbReference type="SAM" id="Phobius"/>
    </source>
</evidence>
<gene>
    <name evidence="5" type="ORF">Q644_24140</name>
</gene>
<dbReference type="PROSITE" id="PS50887">
    <property type="entry name" value="GGDEF"/>
    <property type="match status" value="1"/>
</dbReference>
<keyword evidence="3" id="KW-0472">Membrane</keyword>
<dbReference type="InterPro" id="IPR000160">
    <property type="entry name" value="GGDEF_dom"/>
</dbReference>
<proteinExistence type="predicted"/>
<dbReference type="GO" id="GO:0052621">
    <property type="term" value="F:diguanylate cyclase activity"/>
    <property type="evidence" value="ECO:0007669"/>
    <property type="project" value="UniProtKB-EC"/>
</dbReference>
<evidence type="ECO:0000313" key="5">
    <source>
        <dbReference type="EMBL" id="ERM00939.1"/>
    </source>
</evidence>
<dbReference type="InterPro" id="IPR029787">
    <property type="entry name" value="Nucleotide_cyclase"/>
</dbReference>
<dbReference type="Proteomes" id="UP000016842">
    <property type="component" value="Unassembled WGS sequence"/>
</dbReference>
<dbReference type="SMART" id="SM00267">
    <property type="entry name" value="GGDEF"/>
    <property type="match status" value="1"/>
</dbReference>
<evidence type="ECO:0000256" key="2">
    <source>
        <dbReference type="ARBA" id="ARBA00034247"/>
    </source>
</evidence>
<comment type="catalytic activity">
    <reaction evidence="2">
        <text>2 GTP = 3',3'-c-di-GMP + 2 diphosphate</text>
        <dbReference type="Rhea" id="RHEA:24898"/>
        <dbReference type="ChEBI" id="CHEBI:33019"/>
        <dbReference type="ChEBI" id="CHEBI:37565"/>
        <dbReference type="ChEBI" id="CHEBI:58805"/>
        <dbReference type="EC" id="2.7.7.65"/>
    </reaction>
</comment>
<organism evidence="5 6">
    <name type="scientific">Brucella intermedia 229E</name>
    <dbReference type="NCBI Taxonomy" id="1337887"/>
    <lineage>
        <taxon>Bacteria</taxon>
        <taxon>Pseudomonadati</taxon>
        <taxon>Pseudomonadota</taxon>
        <taxon>Alphaproteobacteria</taxon>
        <taxon>Hyphomicrobiales</taxon>
        <taxon>Brucellaceae</taxon>
        <taxon>Brucella/Ochrobactrum group</taxon>
        <taxon>Brucella</taxon>
    </lineage>
</organism>
<sequence>MVAVIAALISISLSTGIRVLIGARSDTVTIVVRLLLPFLIAIPLGVFWFSRLEKLEQSYRVAVKRANELARVASIDPLTGLLNRRSFIQQFNAANKAGVRGWFLIADIDYLKRINDQYGHPTGDDAVISVAQALEACLSNDSLIARIGGDEFCAFVPKAGICDIDSAVADISSRASGLLNEKRPDKELPLSVSVGLATCKPRQTFEEVLALADERLYRKKSDRPQKRV</sequence>
<dbReference type="InterPro" id="IPR043128">
    <property type="entry name" value="Rev_trsase/Diguanyl_cyclase"/>
</dbReference>
<feature type="transmembrane region" description="Helical" evidence="3">
    <location>
        <begin position="30"/>
        <end position="50"/>
    </location>
</feature>
<dbReference type="EC" id="2.7.7.65" evidence="1"/>
<keyword evidence="3" id="KW-1133">Transmembrane helix</keyword>
<comment type="caution">
    <text evidence="5">The sequence shown here is derived from an EMBL/GenBank/DDBJ whole genome shotgun (WGS) entry which is preliminary data.</text>
</comment>
<protein>
    <recommendedName>
        <fullName evidence="1">diguanylate cyclase</fullName>
        <ecNumber evidence="1">2.7.7.65</ecNumber>
    </recommendedName>
</protein>
<evidence type="ECO:0000313" key="6">
    <source>
        <dbReference type="Proteomes" id="UP000016842"/>
    </source>
</evidence>
<name>U4V8F9_9HYPH</name>
<dbReference type="Pfam" id="PF00990">
    <property type="entry name" value="GGDEF"/>
    <property type="match status" value="1"/>
</dbReference>
<dbReference type="SUPFAM" id="SSF55073">
    <property type="entry name" value="Nucleotide cyclase"/>
    <property type="match status" value="1"/>
</dbReference>
<dbReference type="NCBIfam" id="TIGR00254">
    <property type="entry name" value="GGDEF"/>
    <property type="match status" value="1"/>
</dbReference>
<dbReference type="EMBL" id="ASXJ01000215">
    <property type="protein sequence ID" value="ERM00939.1"/>
    <property type="molecule type" value="Genomic_DNA"/>
</dbReference>
<accession>U4V8F9</accession>
<dbReference type="PANTHER" id="PTHR45138">
    <property type="entry name" value="REGULATORY COMPONENTS OF SENSORY TRANSDUCTION SYSTEM"/>
    <property type="match status" value="1"/>
</dbReference>
<dbReference type="InterPro" id="IPR050469">
    <property type="entry name" value="Diguanylate_Cyclase"/>
</dbReference>
<feature type="domain" description="GGDEF" evidence="4">
    <location>
        <begin position="99"/>
        <end position="228"/>
    </location>
</feature>
<dbReference type="PANTHER" id="PTHR45138:SF9">
    <property type="entry name" value="DIGUANYLATE CYCLASE DGCM-RELATED"/>
    <property type="match status" value="1"/>
</dbReference>